<dbReference type="InterPro" id="IPR001841">
    <property type="entry name" value="Znf_RING"/>
</dbReference>
<dbReference type="SMART" id="SM00184">
    <property type="entry name" value="RING"/>
    <property type="match status" value="1"/>
</dbReference>
<dbReference type="InterPro" id="IPR036465">
    <property type="entry name" value="vWFA_dom_sf"/>
</dbReference>
<dbReference type="Pfam" id="PF13519">
    <property type="entry name" value="VWA_2"/>
    <property type="match status" value="1"/>
</dbReference>
<dbReference type="PANTHER" id="PTHR10579">
    <property type="entry name" value="CALCIUM-ACTIVATED CHLORIDE CHANNEL REGULATOR"/>
    <property type="match status" value="1"/>
</dbReference>
<dbReference type="InterPro" id="IPR013083">
    <property type="entry name" value="Znf_RING/FYVE/PHD"/>
</dbReference>
<dbReference type="AlphaFoldDB" id="A0ABC8SFE7"/>
<dbReference type="Pfam" id="PF25243">
    <property type="entry name" value="WAV3_C"/>
    <property type="match status" value="1"/>
</dbReference>
<organism evidence="5 6">
    <name type="scientific">Ilex paraguariensis</name>
    <name type="common">yerba mate</name>
    <dbReference type="NCBI Taxonomy" id="185542"/>
    <lineage>
        <taxon>Eukaryota</taxon>
        <taxon>Viridiplantae</taxon>
        <taxon>Streptophyta</taxon>
        <taxon>Embryophyta</taxon>
        <taxon>Tracheophyta</taxon>
        <taxon>Spermatophyta</taxon>
        <taxon>Magnoliopsida</taxon>
        <taxon>eudicotyledons</taxon>
        <taxon>Gunneridae</taxon>
        <taxon>Pentapetalae</taxon>
        <taxon>asterids</taxon>
        <taxon>campanulids</taxon>
        <taxon>Aquifoliales</taxon>
        <taxon>Aquifoliaceae</taxon>
        <taxon>Ilex</taxon>
    </lineage>
</organism>
<dbReference type="Proteomes" id="UP001642360">
    <property type="component" value="Unassembled WGS sequence"/>
</dbReference>
<evidence type="ECO:0000256" key="2">
    <source>
        <dbReference type="SAM" id="MobiDB-lite"/>
    </source>
</evidence>
<dbReference type="InterPro" id="IPR002035">
    <property type="entry name" value="VWF_A"/>
</dbReference>
<dbReference type="PANTHER" id="PTHR10579:SF59">
    <property type="entry name" value="E3 UBIQUITIN-PROTEIN LIGASE EDA40-RELATED"/>
    <property type="match status" value="1"/>
</dbReference>
<feature type="domain" description="RING-type" evidence="3">
    <location>
        <begin position="125"/>
        <end position="170"/>
    </location>
</feature>
<keyword evidence="1" id="KW-0479">Metal-binding</keyword>
<dbReference type="SMART" id="SM00327">
    <property type="entry name" value="VWA"/>
    <property type="match status" value="1"/>
</dbReference>
<dbReference type="SUPFAM" id="SSF53300">
    <property type="entry name" value="vWA-like"/>
    <property type="match status" value="1"/>
</dbReference>
<dbReference type="SUPFAM" id="SSF57850">
    <property type="entry name" value="RING/U-box"/>
    <property type="match status" value="1"/>
</dbReference>
<reference evidence="5 6" key="1">
    <citation type="submission" date="2024-02" db="EMBL/GenBank/DDBJ databases">
        <authorList>
            <person name="Vignale AGUSTIN F."/>
            <person name="Sosa J E."/>
            <person name="Modenutti C."/>
        </authorList>
    </citation>
    <scope>NUCLEOTIDE SEQUENCE [LARGE SCALE GENOMIC DNA]</scope>
</reference>
<feature type="compositionally biased region" description="Polar residues" evidence="2">
    <location>
        <begin position="31"/>
        <end position="58"/>
    </location>
</feature>
<dbReference type="Gene3D" id="3.30.40.10">
    <property type="entry name" value="Zinc/RING finger domain, C3HC4 (zinc finger)"/>
    <property type="match status" value="1"/>
</dbReference>
<feature type="region of interest" description="Disordered" evidence="2">
    <location>
        <begin position="226"/>
        <end position="249"/>
    </location>
</feature>
<dbReference type="GO" id="GO:0008270">
    <property type="term" value="F:zinc ion binding"/>
    <property type="evidence" value="ECO:0007669"/>
    <property type="project" value="UniProtKB-KW"/>
</dbReference>
<dbReference type="EMBL" id="CAUOFW020002724">
    <property type="protein sequence ID" value="CAK9155648.1"/>
    <property type="molecule type" value="Genomic_DNA"/>
</dbReference>
<dbReference type="Pfam" id="PF13639">
    <property type="entry name" value="zf-RING_2"/>
    <property type="match status" value="1"/>
</dbReference>
<keyword evidence="1" id="KW-0862">Zinc</keyword>
<protein>
    <recommendedName>
        <fullName evidence="7">Zinc finger family protein</fullName>
    </recommendedName>
</protein>
<dbReference type="InterPro" id="IPR051266">
    <property type="entry name" value="CLCR"/>
</dbReference>
<sequence>MVLGWRRAFCTSIARDREQKVVKEKQEHSNDNPTPKNSSKFGFFSNPSTPRFQSQPVSSPRFRCRTATATPTATVPPPSVPESPKLQCKTTKSPGLLHRSNPSSPHSPSTFSLLKSSLRFSKSRCGICLQNVKTGQGMAILTAECSHSFHFPCIATLVKKQGTLKCPVCNATWKEMPLVSIHNNHNQKPEVLVEETKRELAATIDFKTKNESKQHIRSALKVYNDDEPLMSPTSRTRFNPIPEADENEDEENLHEEFQGFFVNENRNPIAEPITNSRNVEVRLLPEAAVVAVGRNSETYAIVLKVRAPAAPSKMAPRAPIDLVAVIDVSGRMNTEKIQMMKRTMRRIVSSLSLADRLSIVAFSACSKRLLPLTRMTATGRRSARRIVDAIIGLDGTTSSSNDALKKAAKVIEDRREKNPVASILLISDGHDERSPPTQTSRSSFVITTRFTHLEIPVHSIVFNRTSAYNHWPSEDAFAKCVGGLLSVVVQDLKIQLGFVSDSALADISAVYSNTGRPAAFGSSSVRVGDLYAEEERELLVELKVPSTAAGAHHVLAVRCSYKDPLSQELFYGKEQALLVPQPRAVRSSTPTIERLRCLSITARAIAESRRLLDRDDLNGANHLLASAKALLLHSSSASAVEFLRGLEAELTELNVRRQNQIQQIQRRRTNNEREVAYLDEKGEPLTPTSAWKAAERLAKVAIMRKSLNRVSDLHGFEDARF</sequence>
<feature type="compositionally biased region" description="Low complexity" evidence="2">
    <location>
        <begin position="100"/>
        <end position="110"/>
    </location>
</feature>
<dbReference type="InterPro" id="IPR057427">
    <property type="entry name" value="WAV3_C"/>
</dbReference>
<evidence type="ECO:0000259" key="4">
    <source>
        <dbReference type="PROSITE" id="PS50234"/>
    </source>
</evidence>
<keyword evidence="6" id="KW-1185">Reference proteome</keyword>
<name>A0ABC8SFE7_9AQUA</name>
<keyword evidence="1" id="KW-0863">Zinc-finger</keyword>
<gene>
    <name evidence="5" type="ORF">ILEXP_LOCUS24060</name>
</gene>
<accession>A0ABC8SFE7</accession>
<evidence type="ECO:0000313" key="6">
    <source>
        <dbReference type="Proteomes" id="UP001642360"/>
    </source>
</evidence>
<comment type="caution">
    <text evidence="5">The sequence shown here is derived from an EMBL/GenBank/DDBJ whole genome shotgun (WGS) entry which is preliminary data.</text>
</comment>
<dbReference type="Gene3D" id="3.40.50.410">
    <property type="entry name" value="von Willebrand factor, type A domain"/>
    <property type="match status" value="1"/>
</dbReference>
<feature type="domain" description="VWFA" evidence="4">
    <location>
        <begin position="321"/>
        <end position="507"/>
    </location>
</feature>
<dbReference type="PROSITE" id="PS50234">
    <property type="entry name" value="VWFA"/>
    <property type="match status" value="1"/>
</dbReference>
<feature type="region of interest" description="Disordered" evidence="2">
    <location>
        <begin position="16"/>
        <end position="110"/>
    </location>
</feature>
<dbReference type="PROSITE" id="PS50089">
    <property type="entry name" value="ZF_RING_2"/>
    <property type="match status" value="1"/>
</dbReference>
<evidence type="ECO:0000259" key="3">
    <source>
        <dbReference type="PROSITE" id="PS50089"/>
    </source>
</evidence>
<evidence type="ECO:0000313" key="5">
    <source>
        <dbReference type="EMBL" id="CAK9155648.1"/>
    </source>
</evidence>
<evidence type="ECO:0000256" key="1">
    <source>
        <dbReference type="PROSITE-ProRule" id="PRU00175"/>
    </source>
</evidence>
<proteinExistence type="predicted"/>
<feature type="compositionally biased region" description="Basic and acidic residues" evidence="2">
    <location>
        <begin position="16"/>
        <end position="30"/>
    </location>
</feature>
<evidence type="ECO:0008006" key="7">
    <source>
        <dbReference type="Google" id="ProtNLM"/>
    </source>
</evidence>